<dbReference type="EMBL" id="KZ348393">
    <property type="protein sequence ID" value="PIO66252.1"/>
    <property type="molecule type" value="Genomic_DNA"/>
</dbReference>
<protein>
    <submittedName>
        <fullName evidence="2">Uncharacterized protein</fullName>
    </submittedName>
</protein>
<feature type="compositionally biased region" description="Basic and acidic residues" evidence="1">
    <location>
        <begin position="51"/>
        <end position="63"/>
    </location>
</feature>
<organism evidence="2 3">
    <name type="scientific">Teladorsagia circumcincta</name>
    <name type="common">Brown stomach worm</name>
    <name type="synonym">Ostertagia circumcincta</name>
    <dbReference type="NCBI Taxonomy" id="45464"/>
    <lineage>
        <taxon>Eukaryota</taxon>
        <taxon>Metazoa</taxon>
        <taxon>Ecdysozoa</taxon>
        <taxon>Nematoda</taxon>
        <taxon>Chromadorea</taxon>
        <taxon>Rhabditida</taxon>
        <taxon>Rhabditina</taxon>
        <taxon>Rhabditomorpha</taxon>
        <taxon>Strongyloidea</taxon>
        <taxon>Trichostrongylidae</taxon>
        <taxon>Teladorsagia</taxon>
    </lineage>
</organism>
<evidence type="ECO:0000313" key="3">
    <source>
        <dbReference type="Proteomes" id="UP000230423"/>
    </source>
</evidence>
<dbReference type="Proteomes" id="UP000230423">
    <property type="component" value="Unassembled WGS sequence"/>
</dbReference>
<name>A0A2G9U967_TELCI</name>
<dbReference type="AlphaFoldDB" id="A0A2G9U967"/>
<gene>
    <name evidence="2" type="ORF">TELCIR_12040</name>
</gene>
<evidence type="ECO:0000313" key="2">
    <source>
        <dbReference type="EMBL" id="PIO66252.1"/>
    </source>
</evidence>
<evidence type="ECO:0000256" key="1">
    <source>
        <dbReference type="SAM" id="MobiDB-lite"/>
    </source>
</evidence>
<proteinExistence type="predicted"/>
<sequence length="63" mass="7059">MVQGGGQQEGHGVMAQSRHGGQQESHGIQGESLNRIRHPLVSSHGSIKRYLQREVMDRKGQRR</sequence>
<feature type="region of interest" description="Disordered" evidence="1">
    <location>
        <begin position="1"/>
        <end position="63"/>
    </location>
</feature>
<keyword evidence="3" id="KW-1185">Reference proteome</keyword>
<accession>A0A2G9U967</accession>
<reference evidence="2 3" key="1">
    <citation type="submission" date="2015-09" db="EMBL/GenBank/DDBJ databases">
        <title>Draft genome of the parasitic nematode Teladorsagia circumcincta isolate WARC Sus (inbred).</title>
        <authorList>
            <person name="Mitreva M."/>
        </authorList>
    </citation>
    <scope>NUCLEOTIDE SEQUENCE [LARGE SCALE GENOMIC DNA]</scope>
    <source>
        <strain evidence="2 3">S</strain>
    </source>
</reference>